<feature type="compositionally biased region" description="Low complexity" evidence="1">
    <location>
        <begin position="51"/>
        <end position="61"/>
    </location>
</feature>
<dbReference type="InterPro" id="IPR025451">
    <property type="entry name" value="DUF4211"/>
</dbReference>
<feature type="domain" description="DUF4211" evidence="2">
    <location>
        <begin position="61"/>
        <end position="157"/>
    </location>
</feature>
<dbReference type="InterPro" id="IPR052466">
    <property type="entry name" value="DNA_MethProtect_Complex"/>
</dbReference>
<dbReference type="Ensembl" id="ENSVKKT00000006901.1">
    <property type="protein sequence ID" value="ENSVKKP00000006723.1"/>
    <property type="gene ID" value="ENSVKKG00000004874.1"/>
</dbReference>
<accession>A0A8D2JCA9</accession>
<organism evidence="3 4">
    <name type="scientific">Varanus komodoensis</name>
    <name type="common">Komodo dragon</name>
    <dbReference type="NCBI Taxonomy" id="61221"/>
    <lineage>
        <taxon>Eukaryota</taxon>
        <taxon>Metazoa</taxon>
        <taxon>Chordata</taxon>
        <taxon>Craniata</taxon>
        <taxon>Vertebrata</taxon>
        <taxon>Euteleostomi</taxon>
        <taxon>Lepidosauria</taxon>
        <taxon>Squamata</taxon>
        <taxon>Bifurcata</taxon>
        <taxon>Unidentata</taxon>
        <taxon>Episquamata</taxon>
        <taxon>Toxicofera</taxon>
        <taxon>Anguimorpha</taxon>
        <taxon>Paleoanguimorpha</taxon>
        <taxon>Varanoidea</taxon>
        <taxon>Varanidae</taxon>
        <taxon>Varanus</taxon>
    </lineage>
</organism>
<evidence type="ECO:0000256" key="1">
    <source>
        <dbReference type="SAM" id="MobiDB-lite"/>
    </source>
</evidence>
<sequence length="261" mass="29698">LPKVEKTDPPAPTVAKAAPAGGTSKPKPKPAKVKAEPPPKKRKKWLKEAASSSDSDSSPDQQSEEERVPTGRILNTRAMKEMYRSYVEMLVSTALDPDMIQALEDTNDELYLPPMRKIDGILNDHKKKVLKRVSLTPSLQEALHMFPQLHAETCDTTVKLRPGGEPYNRKTLNKLKKNVSKPQEFSVEVEKSFFYTLYHSLHHYKYHTFLRCKDETTAIEGQDEDLGQEEVVQQCMRNQPWLEKLFDSFSELLTQAQSKCA</sequence>
<keyword evidence="4" id="KW-1185">Reference proteome</keyword>
<proteinExistence type="predicted"/>
<reference evidence="3" key="2">
    <citation type="submission" date="2025-09" db="UniProtKB">
        <authorList>
            <consortium name="Ensembl"/>
        </authorList>
    </citation>
    <scope>IDENTIFICATION</scope>
</reference>
<protein>
    <recommendedName>
        <fullName evidence="2">DUF4211 domain-containing protein</fullName>
    </recommendedName>
</protein>
<dbReference type="Pfam" id="PF13926">
    <property type="entry name" value="DUF4211"/>
    <property type="match status" value="1"/>
</dbReference>
<evidence type="ECO:0000313" key="3">
    <source>
        <dbReference type="Ensembl" id="ENSVKKP00000006723.1"/>
    </source>
</evidence>
<reference evidence="3" key="1">
    <citation type="submission" date="2025-08" db="UniProtKB">
        <authorList>
            <consortium name="Ensembl"/>
        </authorList>
    </citation>
    <scope>IDENTIFICATION</scope>
</reference>
<evidence type="ECO:0000259" key="2">
    <source>
        <dbReference type="Pfam" id="PF13926"/>
    </source>
</evidence>
<evidence type="ECO:0000313" key="4">
    <source>
        <dbReference type="Proteomes" id="UP000694545"/>
    </source>
</evidence>
<dbReference type="OMA" id="QPRIDNG"/>
<feature type="region of interest" description="Disordered" evidence="1">
    <location>
        <begin position="1"/>
        <end position="73"/>
    </location>
</feature>
<dbReference type="AlphaFoldDB" id="A0A8D2JCA9"/>
<dbReference type="PANTHER" id="PTHR14709:SF1">
    <property type="entry name" value="PROLINE-RICH PROTEIN 12"/>
    <property type="match status" value="1"/>
</dbReference>
<dbReference type="PANTHER" id="PTHR14709">
    <property type="entry name" value="GLUTAMINE AND SERINE-RICH PROTEIN 1-RELATED"/>
    <property type="match status" value="1"/>
</dbReference>
<dbReference type="Proteomes" id="UP000694545">
    <property type="component" value="Unplaced"/>
</dbReference>
<name>A0A8D2JCA9_VARKO</name>